<dbReference type="EMBL" id="DVFT01000139">
    <property type="protein sequence ID" value="HIQ96774.1"/>
    <property type="molecule type" value="Genomic_DNA"/>
</dbReference>
<comment type="caution">
    <text evidence="1">The sequence shown here is derived from an EMBL/GenBank/DDBJ whole genome shotgun (WGS) entry which is preliminary data.</text>
</comment>
<accession>A0A9D0ZVY2</accession>
<dbReference type="CDD" id="cd09911">
    <property type="entry name" value="Lin0431_like"/>
    <property type="match status" value="1"/>
</dbReference>
<organism evidence="1 2">
    <name type="scientific">Candidatus Limivivens merdigallinarum</name>
    <dbReference type="NCBI Taxonomy" id="2840859"/>
    <lineage>
        <taxon>Bacteria</taxon>
        <taxon>Bacillati</taxon>
        <taxon>Bacillota</taxon>
        <taxon>Clostridia</taxon>
        <taxon>Lachnospirales</taxon>
        <taxon>Lachnospiraceae</taxon>
        <taxon>Lachnospiraceae incertae sedis</taxon>
        <taxon>Candidatus Limivivens</taxon>
    </lineage>
</organism>
<proteinExistence type="predicted"/>
<dbReference type="AlphaFoldDB" id="A0A9D0ZVY2"/>
<reference evidence="1" key="2">
    <citation type="journal article" date="2021" name="PeerJ">
        <title>Extensive microbial diversity within the chicken gut microbiome revealed by metagenomics and culture.</title>
        <authorList>
            <person name="Gilroy R."/>
            <person name="Ravi A."/>
            <person name="Getino M."/>
            <person name="Pursley I."/>
            <person name="Horton D.L."/>
            <person name="Alikhan N.F."/>
            <person name="Baker D."/>
            <person name="Gharbi K."/>
            <person name="Hall N."/>
            <person name="Watson M."/>
            <person name="Adriaenssens E.M."/>
            <person name="Foster-Nyarko E."/>
            <person name="Jarju S."/>
            <person name="Secka A."/>
            <person name="Antonio M."/>
            <person name="Oren A."/>
            <person name="Chaudhuri R.R."/>
            <person name="La Ragione R."/>
            <person name="Hildebrand F."/>
            <person name="Pallen M.J."/>
        </authorList>
    </citation>
    <scope>NUCLEOTIDE SEQUENCE</scope>
    <source>
        <strain evidence="1">ChiSjej3B21-11622</strain>
    </source>
</reference>
<dbReference type="Proteomes" id="UP000886886">
    <property type="component" value="Unassembled WGS sequence"/>
</dbReference>
<dbReference type="Pfam" id="PF07009">
    <property type="entry name" value="NusG_II"/>
    <property type="match status" value="1"/>
</dbReference>
<gene>
    <name evidence="1" type="ORF">IAB26_09445</name>
</gene>
<evidence type="ECO:0000313" key="2">
    <source>
        <dbReference type="Proteomes" id="UP000886886"/>
    </source>
</evidence>
<dbReference type="Gene3D" id="2.60.320.10">
    <property type="entry name" value="N-utilization substance G protein NusG, insert domain"/>
    <property type="match status" value="1"/>
</dbReference>
<evidence type="ECO:0000313" key="1">
    <source>
        <dbReference type="EMBL" id="HIQ96774.1"/>
    </source>
</evidence>
<name>A0A9D0ZVY2_9FIRM</name>
<sequence length="120" mass="13001">MEGLKRNDYLLAAAILLAALLLFLLLSFGMAPGARIRIQVDGEEYGVYSLAEEQKIQIGDGNTVQIQNGAARMEWANCPDQLCLHQREISRSGETIVCLPNRIIITVLGGEESSLDGIAG</sequence>
<reference evidence="1" key="1">
    <citation type="submission" date="2020-10" db="EMBL/GenBank/DDBJ databases">
        <authorList>
            <person name="Gilroy R."/>
        </authorList>
    </citation>
    <scope>NUCLEOTIDE SEQUENCE</scope>
    <source>
        <strain evidence="1">ChiSjej3B21-11622</strain>
    </source>
</reference>
<protein>
    <submittedName>
        <fullName evidence="1">NusG domain II-containing protein</fullName>
    </submittedName>
</protein>
<dbReference type="InterPro" id="IPR038690">
    <property type="entry name" value="NusG_2_sf"/>
</dbReference>